<dbReference type="PANTHER" id="PTHR46390">
    <property type="entry name" value="MANNOSE-1-PHOSPHATE GUANYLYLTRANSFERASE"/>
    <property type="match status" value="1"/>
</dbReference>
<keyword evidence="12" id="KW-0413">Isomerase</keyword>
<keyword evidence="6" id="KW-0342">GTP-binding</keyword>
<dbReference type="GO" id="GO:0004475">
    <property type="term" value="F:mannose-1-phosphate guanylyltransferase (GTP) activity"/>
    <property type="evidence" value="ECO:0007669"/>
    <property type="project" value="UniProtKB-EC"/>
</dbReference>
<dbReference type="Pfam" id="PF22640">
    <property type="entry name" value="ManC_GMP_beta-helix"/>
    <property type="match status" value="1"/>
</dbReference>
<dbReference type="EC" id="2.7.7.13" evidence="2"/>
<evidence type="ECO:0000256" key="1">
    <source>
        <dbReference type="ARBA" id="ARBA00006115"/>
    </source>
</evidence>
<evidence type="ECO:0000256" key="7">
    <source>
        <dbReference type="ARBA" id="ARBA00047343"/>
    </source>
</evidence>
<comment type="catalytic activity">
    <reaction evidence="7">
        <text>alpha-D-mannose 1-phosphate + GTP + H(+) = GDP-alpha-D-mannose + diphosphate</text>
        <dbReference type="Rhea" id="RHEA:15229"/>
        <dbReference type="ChEBI" id="CHEBI:15378"/>
        <dbReference type="ChEBI" id="CHEBI:33019"/>
        <dbReference type="ChEBI" id="CHEBI:37565"/>
        <dbReference type="ChEBI" id="CHEBI:57527"/>
        <dbReference type="ChEBI" id="CHEBI:58409"/>
        <dbReference type="EC" id="2.7.7.13"/>
    </reaction>
</comment>
<dbReference type="Proteomes" id="UP001324634">
    <property type="component" value="Chromosome"/>
</dbReference>
<dbReference type="KEGG" id="psti:SOO65_03380"/>
<evidence type="ECO:0000313" key="12">
    <source>
        <dbReference type="EMBL" id="WPU65781.1"/>
    </source>
</evidence>
<dbReference type="GO" id="GO:0016853">
    <property type="term" value="F:isomerase activity"/>
    <property type="evidence" value="ECO:0007669"/>
    <property type="project" value="UniProtKB-KW"/>
</dbReference>
<keyword evidence="3 12" id="KW-0808">Transferase</keyword>
<dbReference type="InterPro" id="IPR006375">
    <property type="entry name" value="Man1P_GuaTrfase/Man6P_Isoase"/>
</dbReference>
<evidence type="ECO:0000256" key="3">
    <source>
        <dbReference type="ARBA" id="ARBA00022679"/>
    </source>
</evidence>
<dbReference type="Gene3D" id="3.90.550.10">
    <property type="entry name" value="Spore Coat Polysaccharide Biosynthesis Protein SpsA, Chain A"/>
    <property type="match status" value="1"/>
</dbReference>
<evidence type="ECO:0000259" key="10">
    <source>
        <dbReference type="Pfam" id="PF01050"/>
    </source>
</evidence>
<accession>A0AAX4HR53</accession>
<dbReference type="AlphaFoldDB" id="A0AAX4HR53"/>
<dbReference type="CDD" id="cd02213">
    <property type="entry name" value="cupin_PMI_typeII_C"/>
    <property type="match status" value="1"/>
</dbReference>
<dbReference type="GO" id="GO:0005525">
    <property type="term" value="F:GTP binding"/>
    <property type="evidence" value="ECO:0007669"/>
    <property type="project" value="UniProtKB-KW"/>
</dbReference>
<dbReference type="PANTHER" id="PTHR46390:SF1">
    <property type="entry name" value="MANNOSE-1-PHOSPHATE GUANYLYLTRANSFERASE"/>
    <property type="match status" value="1"/>
</dbReference>
<dbReference type="CDD" id="cd02509">
    <property type="entry name" value="GDP-M1P_Guanylyltransferase"/>
    <property type="match status" value="1"/>
</dbReference>
<dbReference type="SUPFAM" id="SSF51182">
    <property type="entry name" value="RmlC-like cupins"/>
    <property type="match status" value="1"/>
</dbReference>
<dbReference type="InterPro" id="IPR011051">
    <property type="entry name" value="RmlC_Cupin_sf"/>
</dbReference>
<evidence type="ECO:0000256" key="8">
    <source>
        <dbReference type="RuleBase" id="RU004190"/>
    </source>
</evidence>
<dbReference type="InterPro" id="IPR005835">
    <property type="entry name" value="NTP_transferase_dom"/>
</dbReference>
<dbReference type="InterPro" id="IPR049577">
    <property type="entry name" value="GMPP_N"/>
</dbReference>
<organism evidence="12 13">
    <name type="scientific">Peredibacter starrii</name>
    <dbReference type="NCBI Taxonomy" id="28202"/>
    <lineage>
        <taxon>Bacteria</taxon>
        <taxon>Pseudomonadati</taxon>
        <taxon>Bdellovibrionota</taxon>
        <taxon>Bacteriovoracia</taxon>
        <taxon>Bacteriovoracales</taxon>
        <taxon>Bacteriovoracaceae</taxon>
        <taxon>Peredibacter</taxon>
    </lineage>
</organism>
<keyword evidence="13" id="KW-1185">Reference proteome</keyword>
<dbReference type="InterPro" id="IPR014710">
    <property type="entry name" value="RmlC-like_jellyroll"/>
</dbReference>
<dbReference type="GO" id="GO:0009298">
    <property type="term" value="P:GDP-mannose biosynthetic process"/>
    <property type="evidence" value="ECO:0007669"/>
    <property type="project" value="TreeGrafter"/>
</dbReference>
<dbReference type="EMBL" id="CP139487">
    <property type="protein sequence ID" value="WPU65781.1"/>
    <property type="molecule type" value="Genomic_DNA"/>
</dbReference>
<dbReference type="Pfam" id="PF01050">
    <property type="entry name" value="MannoseP_isomer"/>
    <property type="match status" value="1"/>
</dbReference>
<dbReference type="Pfam" id="PF00483">
    <property type="entry name" value="NTP_transferase"/>
    <property type="match status" value="1"/>
</dbReference>
<comment type="similarity">
    <text evidence="1 8">Belongs to the mannose-6-phosphate isomerase type 2 family.</text>
</comment>
<evidence type="ECO:0000256" key="2">
    <source>
        <dbReference type="ARBA" id="ARBA00012387"/>
    </source>
</evidence>
<evidence type="ECO:0000256" key="6">
    <source>
        <dbReference type="ARBA" id="ARBA00023134"/>
    </source>
</evidence>
<keyword evidence="4 12" id="KW-0548">Nucleotidyltransferase</keyword>
<feature type="domain" description="Nucleotidyl transferase" evidence="9">
    <location>
        <begin position="3"/>
        <end position="273"/>
    </location>
</feature>
<dbReference type="SUPFAM" id="SSF53448">
    <property type="entry name" value="Nucleotide-diphospho-sugar transferases"/>
    <property type="match status" value="1"/>
</dbReference>
<evidence type="ECO:0000313" key="13">
    <source>
        <dbReference type="Proteomes" id="UP001324634"/>
    </source>
</evidence>
<feature type="domain" description="MannoseP isomerase/GMP-like beta-helix" evidence="11">
    <location>
        <begin position="281"/>
        <end position="333"/>
    </location>
</feature>
<keyword evidence="5" id="KW-0547">Nucleotide-binding</keyword>
<dbReference type="InterPro" id="IPR001538">
    <property type="entry name" value="Man6P_isomerase-2_C"/>
</dbReference>
<name>A0AAX4HR53_9BACT</name>
<dbReference type="InterPro" id="IPR029044">
    <property type="entry name" value="Nucleotide-diphossugar_trans"/>
</dbReference>
<dbReference type="NCBIfam" id="TIGR01479">
    <property type="entry name" value="GMP_PMI"/>
    <property type="match status" value="1"/>
</dbReference>
<evidence type="ECO:0000256" key="4">
    <source>
        <dbReference type="ARBA" id="ARBA00022695"/>
    </source>
</evidence>
<sequence length="457" mass="51629">MQVVILCGGSGTRLWPISRTLYPKQFVKLFENESLYQKTIKRNLSFAKSFSVVINQEQYFMGLDQLDELKAPKSQFILEPVGRNTAPAIAMAAFASKPDDILLIVPSDHLIENQSAYEDAVKKAQELASQDKLVTFGIKPNYAETGYGYIEANGLEVKSFKEKPDAATAEKYVKAGNYFWNSGMFCFKAKVFLEELKAYAPDVYEQSHKTFTHARVDQSAIRLVKEDMVAIRSESIDYAVMEKSKKVNVVPADIGWSDLGSFDSLYETLPKDENGNTLSKNTIHLGSKNNLVISDDRLISTIDVEDLMIVDTRDAIVIAKKGSTQKVKDLVAEVKKHNVEMTNVHTTAHRPWGTYTILEENPGYKVKQITVRPGAKLSLQYHHHRSEHWIVVSGVATVTIDDKTFDLKQNESCYIPKEATHRLYNQQKVDLVLIEAQVGTYLGEDDIVRLQDDYKRN</sequence>
<dbReference type="FunFam" id="3.90.550.10:FF:000046">
    <property type="entry name" value="Mannose-1-phosphate guanylyltransferase (GDP)"/>
    <property type="match status" value="1"/>
</dbReference>
<dbReference type="FunFam" id="2.60.120.10:FF:000032">
    <property type="entry name" value="Mannose-1-phosphate guanylyltransferase/mannose-6-phosphate isomerase"/>
    <property type="match status" value="1"/>
</dbReference>
<evidence type="ECO:0000259" key="11">
    <source>
        <dbReference type="Pfam" id="PF22640"/>
    </source>
</evidence>
<proteinExistence type="inferred from homology"/>
<protein>
    <recommendedName>
        <fullName evidence="2">mannose-1-phosphate guanylyltransferase</fullName>
        <ecNumber evidence="2">2.7.7.13</ecNumber>
    </recommendedName>
</protein>
<reference evidence="12 13" key="1">
    <citation type="submission" date="2023-11" db="EMBL/GenBank/DDBJ databases">
        <title>Peredibacter starrii A3.12.</title>
        <authorList>
            <person name="Mitchell R.J."/>
        </authorList>
    </citation>
    <scope>NUCLEOTIDE SEQUENCE [LARGE SCALE GENOMIC DNA]</scope>
    <source>
        <strain evidence="12 13">A3.12</strain>
    </source>
</reference>
<dbReference type="GO" id="GO:0000271">
    <property type="term" value="P:polysaccharide biosynthetic process"/>
    <property type="evidence" value="ECO:0007669"/>
    <property type="project" value="InterPro"/>
</dbReference>
<dbReference type="Gene3D" id="2.60.120.10">
    <property type="entry name" value="Jelly Rolls"/>
    <property type="match status" value="1"/>
</dbReference>
<gene>
    <name evidence="12" type="ORF">SOO65_03380</name>
</gene>
<evidence type="ECO:0000259" key="9">
    <source>
        <dbReference type="Pfam" id="PF00483"/>
    </source>
</evidence>
<feature type="domain" description="Mannose-6-phosphate isomerase type II C-terminal" evidence="10">
    <location>
        <begin position="340"/>
        <end position="452"/>
    </location>
</feature>
<dbReference type="RefSeq" id="WP_321396925.1">
    <property type="nucleotide sequence ID" value="NZ_CP139487.1"/>
</dbReference>
<evidence type="ECO:0000256" key="5">
    <source>
        <dbReference type="ARBA" id="ARBA00022741"/>
    </source>
</evidence>
<dbReference type="InterPro" id="IPR051161">
    <property type="entry name" value="Mannose-6P_isomerase_type2"/>
</dbReference>
<dbReference type="InterPro" id="IPR054566">
    <property type="entry name" value="ManC/GMP-like_b-helix"/>
</dbReference>